<keyword evidence="4" id="KW-0804">Transcription</keyword>
<dbReference type="Pfam" id="PF00126">
    <property type="entry name" value="HTH_1"/>
    <property type="match status" value="1"/>
</dbReference>
<evidence type="ECO:0000259" key="5">
    <source>
        <dbReference type="PROSITE" id="PS50931"/>
    </source>
</evidence>
<dbReference type="InterPro" id="IPR005119">
    <property type="entry name" value="LysR_subst-bd"/>
</dbReference>
<dbReference type="SUPFAM" id="SSF53850">
    <property type="entry name" value="Periplasmic binding protein-like II"/>
    <property type="match status" value="1"/>
</dbReference>
<dbReference type="PRINTS" id="PR00039">
    <property type="entry name" value="HTHLYSR"/>
</dbReference>
<evidence type="ECO:0000256" key="2">
    <source>
        <dbReference type="ARBA" id="ARBA00023015"/>
    </source>
</evidence>
<evidence type="ECO:0000313" key="6">
    <source>
        <dbReference type="EMBL" id="MDE8653774.1"/>
    </source>
</evidence>
<dbReference type="Pfam" id="PF03466">
    <property type="entry name" value="LysR_substrate"/>
    <property type="match status" value="1"/>
</dbReference>
<accession>A0ABT5WV97</accession>
<evidence type="ECO:0000256" key="1">
    <source>
        <dbReference type="ARBA" id="ARBA00009437"/>
    </source>
</evidence>
<keyword evidence="3" id="KW-0238">DNA-binding</keyword>
<reference evidence="6 7" key="1">
    <citation type="submission" date="2023-03" db="EMBL/GenBank/DDBJ databases">
        <title>NovoSphingobium album sp. nov. isolated from polycyclic aromatic hydrocarbons- and heavy-metal polluted soil.</title>
        <authorList>
            <person name="Liu Z."/>
            <person name="Wang K."/>
        </authorList>
    </citation>
    <scope>NUCLEOTIDE SEQUENCE [LARGE SCALE GENOMIC DNA]</scope>
    <source>
        <strain evidence="6 7">H3SJ31-1</strain>
    </source>
</reference>
<dbReference type="Gene3D" id="3.40.190.290">
    <property type="match status" value="1"/>
</dbReference>
<protein>
    <submittedName>
        <fullName evidence="6">LysR family transcriptional regulator</fullName>
    </submittedName>
</protein>
<comment type="caution">
    <text evidence="6">The sequence shown here is derived from an EMBL/GenBank/DDBJ whole genome shotgun (WGS) entry which is preliminary data.</text>
</comment>
<dbReference type="EMBL" id="JARESE010000063">
    <property type="protein sequence ID" value="MDE8653774.1"/>
    <property type="molecule type" value="Genomic_DNA"/>
</dbReference>
<dbReference type="PANTHER" id="PTHR30537">
    <property type="entry name" value="HTH-TYPE TRANSCRIPTIONAL REGULATOR"/>
    <property type="match status" value="1"/>
</dbReference>
<dbReference type="PANTHER" id="PTHR30537:SF3">
    <property type="entry name" value="TRANSCRIPTIONAL REGULATORY PROTEIN"/>
    <property type="match status" value="1"/>
</dbReference>
<name>A0ABT5WV97_9SPHN</name>
<proteinExistence type="inferred from homology"/>
<gene>
    <name evidence="6" type="ORF">PYV00_18940</name>
</gene>
<dbReference type="Gene3D" id="1.10.10.10">
    <property type="entry name" value="Winged helix-like DNA-binding domain superfamily/Winged helix DNA-binding domain"/>
    <property type="match status" value="1"/>
</dbReference>
<sequence>MSNAPTWDELQAFWAVIEVGSLSAAARRLGLSQPTLRSRIDTLERRLDAVLFTRSAAGLTPTESARAMAAHVGAMQTASQAVLRAASGTPGAIAGAVRVSVSEFVGAVVLPPMLARLRARHPAVCIELAPSNAAIDLARQEADIAVRMYPPHGDGLVARKIGAIRLGFYAARSYAARRGLPAGVEDLAAHDLIGPDRSAYDARLIAAFHPTLAGTRFVLRSDSHVAHLAAIRAGLGIGVIQRGVADCDPALVAVLPERDFATLETWIVVHDDLRRAPKVRAVFDWLVDEMTAFAR</sequence>
<evidence type="ECO:0000256" key="4">
    <source>
        <dbReference type="ARBA" id="ARBA00023163"/>
    </source>
</evidence>
<dbReference type="SUPFAM" id="SSF46785">
    <property type="entry name" value="Winged helix' DNA-binding domain"/>
    <property type="match status" value="1"/>
</dbReference>
<dbReference type="RefSeq" id="WP_275229874.1">
    <property type="nucleotide sequence ID" value="NZ_JARESE010000063.1"/>
</dbReference>
<dbReference type="InterPro" id="IPR000847">
    <property type="entry name" value="LysR_HTH_N"/>
</dbReference>
<keyword evidence="2" id="KW-0805">Transcription regulation</keyword>
<dbReference type="Proteomes" id="UP001216253">
    <property type="component" value="Unassembled WGS sequence"/>
</dbReference>
<dbReference type="InterPro" id="IPR058163">
    <property type="entry name" value="LysR-type_TF_proteobact-type"/>
</dbReference>
<evidence type="ECO:0000313" key="7">
    <source>
        <dbReference type="Proteomes" id="UP001216253"/>
    </source>
</evidence>
<dbReference type="PROSITE" id="PS50931">
    <property type="entry name" value="HTH_LYSR"/>
    <property type="match status" value="1"/>
</dbReference>
<comment type="similarity">
    <text evidence="1">Belongs to the LysR transcriptional regulatory family.</text>
</comment>
<evidence type="ECO:0000256" key="3">
    <source>
        <dbReference type="ARBA" id="ARBA00023125"/>
    </source>
</evidence>
<keyword evidence="7" id="KW-1185">Reference proteome</keyword>
<dbReference type="InterPro" id="IPR036390">
    <property type="entry name" value="WH_DNA-bd_sf"/>
</dbReference>
<feature type="domain" description="HTH lysR-type" evidence="5">
    <location>
        <begin position="5"/>
        <end position="62"/>
    </location>
</feature>
<organism evidence="6 7">
    <name type="scientific">Novosphingobium album</name>
    <name type="common">ex Liu et al. 2023</name>
    <dbReference type="NCBI Taxonomy" id="3031130"/>
    <lineage>
        <taxon>Bacteria</taxon>
        <taxon>Pseudomonadati</taxon>
        <taxon>Pseudomonadota</taxon>
        <taxon>Alphaproteobacteria</taxon>
        <taxon>Sphingomonadales</taxon>
        <taxon>Sphingomonadaceae</taxon>
        <taxon>Novosphingobium</taxon>
    </lineage>
</organism>
<dbReference type="InterPro" id="IPR036388">
    <property type="entry name" value="WH-like_DNA-bd_sf"/>
</dbReference>